<proteinExistence type="predicted"/>
<dbReference type="AlphaFoldDB" id="A0A915DZD2"/>
<evidence type="ECO:0000256" key="1">
    <source>
        <dbReference type="SAM" id="MobiDB-lite"/>
    </source>
</evidence>
<organism evidence="2 3">
    <name type="scientific">Ditylenchus dipsaci</name>
    <dbReference type="NCBI Taxonomy" id="166011"/>
    <lineage>
        <taxon>Eukaryota</taxon>
        <taxon>Metazoa</taxon>
        <taxon>Ecdysozoa</taxon>
        <taxon>Nematoda</taxon>
        <taxon>Chromadorea</taxon>
        <taxon>Rhabditida</taxon>
        <taxon>Tylenchina</taxon>
        <taxon>Tylenchomorpha</taxon>
        <taxon>Sphaerularioidea</taxon>
        <taxon>Anguinidae</taxon>
        <taxon>Anguininae</taxon>
        <taxon>Ditylenchus</taxon>
    </lineage>
</organism>
<sequence length="308" mass="33131">MSGKSPAVKNAKDSGVDKTNDADSDVEKTGTAAQDLANKSKEIAAIAAGECHRSPFKKSLKYLEDNGLMEAMTKILVDYLVSQAPVLLLKNSFYKEARYLSELEKAAMKTVAEKGKTISFDVAGKAVKGMAGDSVDTTKATEDDLETEDEAVQALLSLSHNFSAAAGKIVDAARVVPDCSKSATAMSDEVAKGGGEKAEDVGGRAGDHFYTLKVNVTKVFFKKSLRVLKEKELMGVMTTILVDHLISQAPILLLENSFYNEAKYLSELKKAARKTVADESKEITYDDAGKFGFFSLLVISTGLIYLAV</sequence>
<dbReference type="WBParaSite" id="jg2480">
    <property type="protein sequence ID" value="jg2480"/>
    <property type="gene ID" value="jg2480"/>
</dbReference>
<evidence type="ECO:0000313" key="2">
    <source>
        <dbReference type="Proteomes" id="UP000887574"/>
    </source>
</evidence>
<protein>
    <submittedName>
        <fullName evidence="3">Uncharacterized protein</fullName>
    </submittedName>
</protein>
<name>A0A915DZD2_9BILA</name>
<evidence type="ECO:0000313" key="3">
    <source>
        <dbReference type="WBParaSite" id="jg2480"/>
    </source>
</evidence>
<keyword evidence="2" id="KW-1185">Reference proteome</keyword>
<dbReference type="Proteomes" id="UP000887574">
    <property type="component" value="Unplaced"/>
</dbReference>
<feature type="region of interest" description="Disordered" evidence="1">
    <location>
        <begin position="1"/>
        <end position="33"/>
    </location>
</feature>
<reference evidence="3" key="1">
    <citation type="submission" date="2022-11" db="UniProtKB">
        <authorList>
            <consortium name="WormBaseParasite"/>
        </authorList>
    </citation>
    <scope>IDENTIFICATION</scope>
</reference>
<accession>A0A915DZD2</accession>
<feature type="compositionally biased region" description="Basic and acidic residues" evidence="1">
    <location>
        <begin position="10"/>
        <end position="28"/>
    </location>
</feature>